<feature type="transmembrane region" description="Helical" evidence="2">
    <location>
        <begin position="260"/>
        <end position="280"/>
    </location>
</feature>
<reference evidence="3" key="1">
    <citation type="journal article" date="2018" name="Int. J. Syst. Evol. Microbiol.">
        <title>Jatrophihabitans telluris sp. nov., isolated from sediment soil of lava forest wetlands and the emended description of the genus Jatrophihabitans.</title>
        <authorList>
            <person name="Lee K.C."/>
            <person name="Suh M.K."/>
            <person name="Eom M.K."/>
            <person name="Kim K.K."/>
            <person name="Kim J.S."/>
            <person name="Kim D.S."/>
            <person name="Ko S.H."/>
            <person name="Shin Y.K."/>
            <person name="Lee J.S."/>
        </authorList>
    </citation>
    <scope>NUCLEOTIDE SEQUENCE</scope>
    <source>
        <strain evidence="3">N237</strain>
    </source>
</reference>
<organism evidence="3 4">
    <name type="scientific">Jatrophihabitans telluris</name>
    <dbReference type="NCBI Taxonomy" id="2038343"/>
    <lineage>
        <taxon>Bacteria</taxon>
        <taxon>Bacillati</taxon>
        <taxon>Actinomycetota</taxon>
        <taxon>Actinomycetes</taxon>
        <taxon>Jatrophihabitantales</taxon>
        <taxon>Jatrophihabitantaceae</taxon>
        <taxon>Jatrophihabitans</taxon>
    </lineage>
</organism>
<feature type="transmembrane region" description="Helical" evidence="2">
    <location>
        <begin position="60"/>
        <end position="77"/>
    </location>
</feature>
<evidence type="ECO:0000256" key="1">
    <source>
        <dbReference type="SAM" id="MobiDB-lite"/>
    </source>
</evidence>
<proteinExistence type="predicted"/>
<feature type="transmembrane region" description="Helical" evidence="2">
    <location>
        <begin position="36"/>
        <end position="54"/>
    </location>
</feature>
<name>A0ABY4R0Y0_9ACTN</name>
<dbReference type="EMBL" id="CP097332">
    <property type="protein sequence ID" value="UQX89365.1"/>
    <property type="molecule type" value="Genomic_DNA"/>
</dbReference>
<reference evidence="3" key="2">
    <citation type="submission" date="2022-05" db="EMBL/GenBank/DDBJ databases">
        <authorList>
            <person name="Kim J.-S."/>
            <person name="Lee K."/>
            <person name="Suh M."/>
            <person name="Eom M."/>
            <person name="Kim J.-S."/>
            <person name="Kim D.-S."/>
            <person name="Ko S.-H."/>
            <person name="Shin Y."/>
            <person name="Lee J.-S."/>
        </authorList>
    </citation>
    <scope>NUCLEOTIDE SEQUENCE</scope>
    <source>
        <strain evidence="3">N237</strain>
    </source>
</reference>
<accession>A0ABY4R0Y0</accession>
<feature type="transmembrane region" description="Helical" evidence="2">
    <location>
        <begin position="113"/>
        <end position="137"/>
    </location>
</feature>
<dbReference type="Proteomes" id="UP001056336">
    <property type="component" value="Chromosome"/>
</dbReference>
<feature type="transmembrane region" description="Helical" evidence="2">
    <location>
        <begin position="144"/>
        <end position="165"/>
    </location>
</feature>
<evidence type="ECO:0000256" key="2">
    <source>
        <dbReference type="SAM" id="Phobius"/>
    </source>
</evidence>
<evidence type="ECO:0000313" key="3">
    <source>
        <dbReference type="EMBL" id="UQX89365.1"/>
    </source>
</evidence>
<keyword evidence="2" id="KW-0472">Membrane</keyword>
<feature type="transmembrane region" description="Helical" evidence="2">
    <location>
        <begin position="89"/>
        <end position="107"/>
    </location>
</feature>
<dbReference type="RefSeq" id="WP_249773261.1">
    <property type="nucleotide sequence ID" value="NZ_CP097332.1"/>
</dbReference>
<feature type="compositionally biased region" description="Basic and acidic residues" evidence="1">
    <location>
        <begin position="438"/>
        <end position="463"/>
    </location>
</feature>
<protein>
    <recommendedName>
        <fullName evidence="5">O-antigen ligase domain-containing protein</fullName>
    </recommendedName>
</protein>
<evidence type="ECO:0008006" key="5">
    <source>
        <dbReference type="Google" id="ProtNLM"/>
    </source>
</evidence>
<sequence>MTTSRAAAVPVARGLSQTPFRPRRVARRLNGSADGLHKLLALGLAMFFFYALFLSHLHRVITPMLFFLFLIWWRLSYESARPGQSLKGRVAVMAIYFGVVLEAGRLIAPAQGFQAGIVFERLVALFPLSAVVGWQLVRTGRYRLYCRVLLVVALLTVPLALYEYASGTSLLNTNHLQYVRNSQTRAIVGADHPLVLATLFLALIPIARYALDRFQRVACVVLFLGIVATGSNGPSGIGLFVLVVCLFPLAARIVLSNRVFFTTLFAAIVFYIWFGVTYLWSTELPGTDTTAVSNQYRSALYYLLPQIIHARPFGYGLGGIPAQTWYFSTEVSGLLDVSVTVDSDVVYAAAQFGVIALGLYAFFCWMAITAIPQHHAIGLSSISVSLAGFFLALHAWESLGSFWLLGIGACAAVMRSDDPALSWQGLYSRQRVDPGPGEDNRSAPEQRARDKRERVTDLGADRV</sequence>
<feature type="region of interest" description="Disordered" evidence="1">
    <location>
        <begin position="429"/>
        <end position="463"/>
    </location>
</feature>
<feature type="transmembrane region" description="Helical" evidence="2">
    <location>
        <begin position="185"/>
        <end position="207"/>
    </location>
</feature>
<keyword evidence="4" id="KW-1185">Reference proteome</keyword>
<gene>
    <name evidence="3" type="ORF">M6D93_05010</name>
</gene>
<keyword evidence="2" id="KW-1133">Transmembrane helix</keyword>
<feature type="transmembrane region" description="Helical" evidence="2">
    <location>
        <begin position="375"/>
        <end position="396"/>
    </location>
</feature>
<feature type="transmembrane region" description="Helical" evidence="2">
    <location>
        <begin position="345"/>
        <end position="368"/>
    </location>
</feature>
<evidence type="ECO:0000313" key="4">
    <source>
        <dbReference type="Proteomes" id="UP001056336"/>
    </source>
</evidence>
<keyword evidence="2" id="KW-0812">Transmembrane</keyword>